<reference evidence="2 3" key="1">
    <citation type="journal article" date="2016" name="Nat. Commun.">
        <title>Thousands of microbial genomes shed light on interconnected biogeochemical processes in an aquifer system.</title>
        <authorList>
            <person name="Anantharaman K."/>
            <person name="Brown C.T."/>
            <person name="Hug L.A."/>
            <person name="Sharon I."/>
            <person name="Castelle C.J."/>
            <person name="Probst A.J."/>
            <person name="Thomas B.C."/>
            <person name="Singh A."/>
            <person name="Wilkins M.J."/>
            <person name="Karaoz U."/>
            <person name="Brodie E.L."/>
            <person name="Williams K.H."/>
            <person name="Hubbard S.S."/>
            <person name="Banfield J.F."/>
        </authorList>
    </citation>
    <scope>NUCLEOTIDE SEQUENCE [LARGE SCALE GENOMIC DNA]</scope>
</reference>
<gene>
    <name evidence="2" type="ORF">A2982_02430</name>
</gene>
<feature type="transmembrane region" description="Helical" evidence="1">
    <location>
        <begin position="21"/>
        <end position="43"/>
    </location>
</feature>
<evidence type="ECO:0000313" key="2">
    <source>
        <dbReference type="EMBL" id="OGC51102.1"/>
    </source>
</evidence>
<evidence type="ECO:0000256" key="1">
    <source>
        <dbReference type="SAM" id="Phobius"/>
    </source>
</evidence>
<dbReference type="Proteomes" id="UP000178771">
    <property type="component" value="Unassembled WGS sequence"/>
</dbReference>
<dbReference type="AlphaFoldDB" id="A0A1F4V1S1"/>
<keyword evidence="1" id="KW-0472">Membrane</keyword>
<dbReference type="STRING" id="1802624.A2982_02430"/>
<evidence type="ECO:0008006" key="4">
    <source>
        <dbReference type="Google" id="ProtNLM"/>
    </source>
</evidence>
<keyword evidence="1" id="KW-0812">Transmembrane</keyword>
<comment type="caution">
    <text evidence="2">The sequence shown here is derived from an EMBL/GenBank/DDBJ whole genome shotgun (WGS) entry which is preliminary data.</text>
</comment>
<accession>A0A1F4V1S1</accession>
<proteinExistence type="predicted"/>
<organism evidence="2 3">
    <name type="scientific">candidate division WWE3 bacterium RIFCSPLOWO2_01_FULL_39_13</name>
    <dbReference type="NCBI Taxonomy" id="1802624"/>
    <lineage>
        <taxon>Bacteria</taxon>
        <taxon>Katanobacteria</taxon>
    </lineage>
</organism>
<protein>
    <recommendedName>
        <fullName evidence="4">Type 4 fimbrial biogenesis protein PilX N-terminal domain-containing protein</fullName>
    </recommendedName>
</protein>
<evidence type="ECO:0000313" key="3">
    <source>
        <dbReference type="Proteomes" id="UP000178771"/>
    </source>
</evidence>
<dbReference type="EMBL" id="MEVH01000031">
    <property type="protein sequence ID" value="OGC51102.1"/>
    <property type="molecule type" value="Genomic_DNA"/>
</dbReference>
<keyword evidence="1" id="KW-1133">Transmembrane helix</keyword>
<sequence length="154" mass="16428">MYNKNCFMKSKNLPSQTLLEVVLAVGLSVAVLAALVILAAASIRTVNSALARTTATKLANSGIEAARFYKDSGSIFSGGLCYKIDSSVGLSEQDCNIPFSIPLDGRNYERQIKADNYDDSNPDTDLIQVSSSVSWVDAGGLSKNVVITTVLDNE</sequence>
<name>A0A1F4V1S1_UNCKA</name>